<reference evidence="5" key="1">
    <citation type="journal article" date="2019" name="Int. J. Syst. Evol. Microbiol.">
        <title>The Global Catalogue of Microorganisms (GCM) 10K type strain sequencing project: providing services to taxonomists for standard genome sequencing and annotation.</title>
        <authorList>
            <consortium name="The Broad Institute Genomics Platform"/>
            <consortium name="The Broad Institute Genome Sequencing Center for Infectious Disease"/>
            <person name="Wu L."/>
            <person name="Ma J."/>
        </authorList>
    </citation>
    <scope>NUCLEOTIDE SEQUENCE [LARGE SCALE GENOMIC DNA]</scope>
    <source>
        <strain evidence="5">JCM 18715</strain>
    </source>
</reference>
<evidence type="ECO:0000256" key="1">
    <source>
        <dbReference type="SAM" id="MobiDB-lite"/>
    </source>
</evidence>
<feature type="chain" id="PRO_5047124906" description="DUF4124 domain-containing protein" evidence="2">
    <location>
        <begin position="25"/>
        <end position="185"/>
    </location>
</feature>
<keyword evidence="2" id="KW-0732">Signal</keyword>
<dbReference type="InterPro" id="IPR025392">
    <property type="entry name" value="DUF4124"/>
</dbReference>
<keyword evidence="5" id="KW-1185">Reference proteome</keyword>
<dbReference type="Pfam" id="PF13511">
    <property type="entry name" value="DUF4124"/>
    <property type="match status" value="1"/>
</dbReference>
<proteinExistence type="predicted"/>
<evidence type="ECO:0000256" key="2">
    <source>
        <dbReference type="SAM" id="SignalP"/>
    </source>
</evidence>
<dbReference type="EMBL" id="BAABLD010000002">
    <property type="protein sequence ID" value="GAA5159017.1"/>
    <property type="molecule type" value="Genomic_DNA"/>
</dbReference>
<feature type="compositionally biased region" description="Low complexity" evidence="1">
    <location>
        <begin position="62"/>
        <end position="72"/>
    </location>
</feature>
<evidence type="ECO:0000259" key="3">
    <source>
        <dbReference type="Pfam" id="PF13511"/>
    </source>
</evidence>
<sequence>MSLHRLLVSSVAIASLLAMQGVVAQIYSWKDANGRTHYSDQPPPDSKTQVTNKPAARPGPPSDSSKSSTASGGDKEKAASGDKSAAGQSSPAASQSGPKTWQERDLEYKQKQAADKEAEAKRKAEADKADEKRRHCESLRGNLAMLQKGGRVAKLDANGERVFMEDEQMAREAERVRAQIARDCN</sequence>
<feature type="compositionally biased region" description="Basic and acidic residues" evidence="1">
    <location>
        <begin position="101"/>
        <end position="136"/>
    </location>
</feature>
<feature type="compositionally biased region" description="Low complexity" evidence="1">
    <location>
        <begin position="84"/>
        <end position="98"/>
    </location>
</feature>
<name>A0ABP9QAG1_9RHOO</name>
<gene>
    <name evidence="4" type="ORF">GCM10025770_04570</name>
</gene>
<feature type="region of interest" description="Disordered" evidence="1">
    <location>
        <begin position="35"/>
        <end position="136"/>
    </location>
</feature>
<protein>
    <recommendedName>
        <fullName evidence="3">DUF4124 domain-containing protein</fullName>
    </recommendedName>
</protein>
<dbReference type="Proteomes" id="UP001500547">
    <property type="component" value="Unassembled WGS sequence"/>
</dbReference>
<dbReference type="RefSeq" id="WP_345531206.1">
    <property type="nucleotide sequence ID" value="NZ_BAABLD010000002.1"/>
</dbReference>
<comment type="caution">
    <text evidence="4">The sequence shown here is derived from an EMBL/GenBank/DDBJ whole genome shotgun (WGS) entry which is preliminary data.</text>
</comment>
<evidence type="ECO:0000313" key="5">
    <source>
        <dbReference type="Proteomes" id="UP001500547"/>
    </source>
</evidence>
<organism evidence="4 5">
    <name type="scientific">Viridibacterium curvum</name>
    <dbReference type="NCBI Taxonomy" id="1101404"/>
    <lineage>
        <taxon>Bacteria</taxon>
        <taxon>Pseudomonadati</taxon>
        <taxon>Pseudomonadota</taxon>
        <taxon>Betaproteobacteria</taxon>
        <taxon>Rhodocyclales</taxon>
        <taxon>Rhodocyclaceae</taxon>
        <taxon>Viridibacterium</taxon>
    </lineage>
</organism>
<accession>A0ABP9QAG1</accession>
<evidence type="ECO:0000313" key="4">
    <source>
        <dbReference type="EMBL" id="GAA5159017.1"/>
    </source>
</evidence>
<feature type="domain" description="DUF4124" evidence="3">
    <location>
        <begin position="14"/>
        <end position="62"/>
    </location>
</feature>
<feature type="signal peptide" evidence="2">
    <location>
        <begin position="1"/>
        <end position="24"/>
    </location>
</feature>